<dbReference type="Proteomes" id="UP000273252">
    <property type="component" value="Unassembled WGS sequence"/>
</dbReference>
<sequence>MARKPIGVSKTVLNETVLDDTEGTFDYGLKKIPKKAKRDFEELKKDGKITGSLNAYIIGSFLKRLREDQSI</sequence>
<reference evidence="1 2" key="1">
    <citation type="submission" date="2018-08" db="EMBL/GenBank/DDBJ databases">
        <title>Vibrio isolated from the Eastern China Marginal Seas.</title>
        <authorList>
            <person name="Li Y."/>
        </authorList>
    </citation>
    <scope>NUCLEOTIDE SEQUENCE [LARGE SCALE GENOMIC DNA]</scope>
    <source>
        <strain evidence="1 2">BEI233</strain>
    </source>
</reference>
<evidence type="ECO:0000313" key="2">
    <source>
        <dbReference type="Proteomes" id="UP000273252"/>
    </source>
</evidence>
<accession>A0A3A6QBR4</accession>
<name>A0A3A6QBR4_9VIBR</name>
<comment type="caution">
    <text evidence="1">The sequence shown here is derived from an EMBL/GenBank/DDBJ whole genome shotgun (WGS) entry which is preliminary data.</text>
</comment>
<gene>
    <name evidence="1" type="ORF">DZ860_20945</name>
</gene>
<dbReference type="AlphaFoldDB" id="A0A3A6QBR4"/>
<protein>
    <submittedName>
        <fullName evidence="1">Uncharacterized protein</fullName>
    </submittedName>
</protein>
<dbReference type="RefSeq" id="WP_120034923.1">
    <property type="nucleotide sequence ID" value="NZ_QVMU01000031.1"/>
</dbReference>
<dbReference type="EMBL" id="QVMU01000031">
    <property type="protein sequence ID" value="RJX65831.1"/>
    <property type="molecule type" value="Genomic_DNA"/>
</dbReference>
<keyword evidence="2" id="KW-1185">Reference proteome</keyword>
<proteinExistence type="predicted"/>
<organism evidence="1 2">
    <name type="scientific">Vibrio sinensis</name>
    <dbReference type="NCBI Taxonomy" id="2302434"/>
    <lineage>
        <taxon>Bacteria</taxon>
        <taxon>Pseudomonadati</taxon>
        <taxon>Pseudomonadota</taxon>
        <taxon>Gammaproteobacteria</taxon>
        <taxon>Vibrionales</taxon>
        <taxon>Vibrionaceae</taxon>
        <taxon>Vibrio</taxon>
    </lineage>
</organism>
<evidence type="ECO:0000313" key="1">
    <source>
        <dbReference type="EMBL" id="RJX65831.1"/>
    </source>
</evidence>